<dbReference type="EMBL" id="CP059322">
    <property type="protein sequence ID" value="QLQ35683.1"/>
    <property type="molecule type" value="Genomic_DNA"/>
</dbReference>
<dbReference type="KEGG" id="mfeu:H1D33_20220"/>
<gene>
    <name evidence="3" type="ORF">H1D33_20220</name>
</gene>
<feature type="region of interest" description="Disordered" evidence="1">
    <location>
        <begin position="175"/>
        <end position="202"/>
    </location>
</feature>
<feature type="compositionally biased region" description="Low complexity" evidence="1">
    <location>
        <begin position="295"/>
        <end position="308"/>
    </location>
</feature>
<keyword evidence="2" id="KW-0472">Membrane</keyword>
<keyword evidence="2" id="KW-0812">Transmembrane</keyword>
<evidence type="ECO:0000313" key="4">
    <source>
        <dbReference type="Proteomes" id="UP000510844"/>
    </source>
</evidence>
<feature type="compositionally biased region" description="Low complexity" evidence="1">
    <location>
        <begin position="250"/>
        <end position="264"/>
    </location>
</feature>
<feature type="transmembrane region" description="Helical" evidence="2">
    <location>
        <begin position="204"/>
        <end position="224"/>
    </location>
</feature>
<keyword evidence="4" id="KW-1185">Reference proteome</keyword>
<feature type="compositionally biased region" description="Basic residues" evidence="1">
    <location>
        <begin position="176"/>
        <end position="185"/>
    </location>
</feature>
<sequence length="374" mass="37760">MRDWRRRADHLDRLRIEADGFHGCALPGTPLPVPLDDGEVVYRILPVVELVEATARHLAGLPAPGRTLVGCLDPGDGPLPVGLRVVDTGAAVVTDRRVAFAGRDGRQEWPLGDLRGAGHHPDRPVTLLHRADGAPPSGLRMPAPGAANARFYLTLAHADATGARSAVAQDVEALRAAHRAARPRPPRPLGPDDAPPDRMPPGRLVAAGVAVAAVLLGVTSAGTWPATAGPHQPTARSAASATAGSDRVDTGPVTPTPTGSPVGRRASDDPGSPRTLPRPDRAPTRPSPPVGASRTGPPAAGVGASGPPAAGPGPTAPPTGRDLPSAPTPPPPTDPVPSQVPTSPAAPTPTVAPSPTAVLSPPAVASPTAARRAS</sequence>
<evidence type="ECO:0000313" key="3">
    <source>
        <dbReference type="EMBL" id="QLQ35683.1"/>
    </source>
</evidence>
<proteinExistence type="predicted"/>
<evidence type="ECO:0000256" key="2">
    <source>
        <dbReference type="SAM" id="Phobius"/>
    </source>
</evidence>
<feature type="compositionally biased region" description="Pro residues" evidence="1">
    <location>
        <begin position="326"/>
        <end position="335"/>
    </location>
</feature>
<reference evidence="4" key="1">
    <citation type="submission" date="2020-07" db="EMBL/GenBank/DDBJ databases">
        <title>A new Micromonospora strain with potent antibiotic activity isolated from the microbiome of a mid-Atlantic deep-sea sponge.</title>
        <authorList>
            <person name="Back C.R."/>
            <person name="Stennett H.L."/>
            <person name="Williams S.E."/>
            <person name="Wang L."/>
            <person name="Ojeda Gomez J."/>
            <person name="Abdulle O.M."/>
            <person name="Duffy T."/>
            <person name="Hendry K.R."/>
            <person name="Powell D."/>
            <person name="Stach J.E."/>
            <person name="Essex-Lopresti A.E."/>
            <person name="Willis C.L."/>
            <person name="Curnow P."/>
            <person name="Race P.R."/>
        </authorList>
    </citation>
    <scope>NUCLEOTIDE SEQUENCE [LARGE SCALE GENOMIC DNA]</scope>
    <source>
        <strain evidence="4">28ISP2-46</strain>
    </source>
</reference>
<organism evidence="3 4">
    <name type="scientific">Micromonospora robiginosa</name>
    <dbReference type="NCBI Taxonomy" id="2749844"/>
    <lineage>
        <taxon>Bacteria</taxon>
        <taxon>Bacillati</taxon>
        <taxon>Actinomycetota</taxon>
        <taxon>Actinomycetes</taxon>
        <taxon>Micromonosporales</taxon>
        <taxon>Micromonosporaceae</taxon>
        <taxon>Micromonospora</taxon>
    </lineage>
</organism>
<name>A0A7L6B120_9ACTN</name>
<dbReference type="Proteomes" id="UP000510844">
    <property type="component" value="Chromosome"/>
</dbReference>
<keyword evidence="2" id="KW-1133">Transmembrane helix</keyword>
<evidence type="ECO:0000256" key="1">
    <source>
        <dbReference type="SAM" id="MobiDB-lite"/>
    </source>
</evidence>
<feature type="region of interest" description="Disordered" evidence="1">
    <location>
        <begin position="225"/>
        <end position="374"/>
    </location>
</feature>
<accession>A0A7L6B120</accession>
<reference evidence="3 4" key="2">
    <citation type="journal article" date="2021" name="Mar. Drugs">
        <title>A New Micromonospora Strain with Antibiotic Activity Isolated from the Microbiome of a Mid-Atlantic Deep-Sea Sponge.</title>
        <authorList>
            <person name="Back C.R."/>
            <person name="Stennett H.L."/>
            <person name="Williams S.E."/>
            <person name="Wang L."/>
            <person name="Ojeda Gomez J."/>
            <person name="Abdulle O.M."/>
            <person name="Duffy T."/>
            <person name="Neal C."/>
            <person name="Mantell J."/>
            <person name="Jepson M.A."/>
            <person name="Hendry K.R."/>
            <person name="Powell D."/>
            <person name="Stach J.E.M."/>
            <person name="Essex-Lopresti A.E."/>
            <person name="Willis C.L."/>
            <person name="Curnow P."/>
            <person name="Race P.R."/>
        </authorList>
    </citation>
    <scope>NUCLEOTIDE SEQUENCE [LARGE SCALE GENOMIC DNA]</scope>
    <source>
        <strain evidence="3 4">28ISP2-46</strain>
    </source>
</reference>
<dbReference type="RefSeq" id="WP_181568210.1">
    <property type="nucleotide sequence ID" value="NZ_CP059322.2"/>
</dbReference>
<protein>
    <submittedName>
        <fullName evidence="3">Uncharacterized protein</fullName>
    </submittedName>
</protein>
<feature type="compositionally biased region" description="Low complexity" evidence="1">
    <location>
        <begin position="234"/>
        <end position="243"/>
    </location>
</feature>
<dbReference type="AlphaFoldDB" id="A0A7L6B120"/>